<sequence length="77" mass="8902">MAKRKKAAKKKKATKRRRLIRGPWSASEVRVLRQEFPRKSCAEVAGKLGRPLYAVKKKAYRLGIYKAKRYLKSIGRA</sequence>
<protein>
    <submittedName>
        <fullName evidence="1">Uncharacterized protein</fullName>
    </submittedName>
</protein>
<comment type="caution">
    <text evidence="1">The sequence shown here is derived from an EMBL/GenBank/DDBJ whole genome shotgun (WGS) entry which is preliminary data.</text>
</comment>
<gene>
    <name evidence="1" type="ORF">S01H1_77196</name>
</gene>
<dbReference type="AlphaFoldDB" id="X0Y1C0"/>
<dbReference type="EMBL" id="BARS01051870">
    <property type="protein sequence ID" value="GAG49460.1"/>
    <property type="molecule type" value="Genomic_DNA"/>
</dbReference>
<name>X0Y1C0_9ZZZZ</name>
<evidence type="ECO:0000313" key="1">
    <source>
        <dbReference type="EMBL" id="GAG49460.1"/>
    </source>
</evidence>
<proteinExistence type="predicted"/>
<organism evidence="1">
    <name type="scientific">marine sediment metagenome</name>
    <dbReference type="NCBI Taxonomy" id="412755"/>
    <lineage>
        <taxon>unclassified sequences</taxon>
        <taxon>metagenomes</taxon>
        <taxon>ecological metagenomes</taxon>
    </lineage>
</organism>
<accession>X0Y1C0</accession>
<reference evidence="1" key="1">
    <citation type="journal article" date="2014" name="Front. Microbiol.">
        <title>High frequency of phylogenetically diverse reductive dehalogenase-homologous genes in deep subseafloor sedimentary metagenomes.</title>
        <authorList>
            <person name="Kawai M."/>
            <person name="Futagami T."/>
            <person name="Toyoda A."/>
            <person name="Takaki Y."/>
            <person name="Nishi S."/>
            <person name="Hori S."/>
            <person name="Arai W."/>
            <person name="Tsubouchi T."/>
            <person name="Morono Y."/>
            <person name="Uchiyama I."/>
            <person name="Ito T."/>
            <person name="Fujiyama A."/>
            <person name="Inagaki F."/>
            <person name="Takami H."/>
        </authorList>
    </citation>
    <scope>NUCLEOTIDE SEQUENCE</scope>
    <source>
        <strain evidence="1">Expedition CK06-06</strain>
    </source>
</reference>